<evidence type="ECO:0000313" key="2">
    <source>
        <dbReference type="Proteomes" id="UP000805649"/>
    </source>
</evidence>
<dbReference type="EMBL" id="VUJX02000017">
    <property type="protein sequence ID" value="KAL0929420.1"/>
    <property type="molecule type" value="Genomic_DNA"/>
</dbReference>
<evidence type="ECO:0000313" key="1">
    <source>
        <dbReference type="EMBL" id="KAL0929420.1"/>
    </source>
</evidence>
<proteinExistence type="predicted"/>
<comment type="caution">
    <text evidence="1">The sequence shown here is derived from an EMBL/GenBank/DDBJ whole genome shotgun (WGS) entry which is preliminary data.</text>
</comment>
<gene>
    <name evidence="1" type="ORF">CTRU02_215586</name>
</gene>
<dbReference type="Proteomes" id="UP000805649">
    <property type="component" value="Unassembled WGS sequence"/>
</dbReference>
<accession>A0ACC3YC92</accession>
<organism evidence="1 2">
    <name type="scientific">Colletotrichum truncatum</name>
    <name type="common">Anthracnose fungus</name>
    <name type="synonym">Colletotrichum capsici</name>
    <dbReference type="NCBI Taxonomy" id="5467"/>
    <lineage>
        <taxon>Eukaryota</taxon>
        <taxon>Fungi</taxon>
        <taxon>Dikarya</taxon>
        <taxon>Ascomycota</taxon>
        <taxon>Pezizomycotina</taxon>
        <taxon>Sordariomycetes</taxon>
        <taxon>Hypocreomycetidae</taxon>
        <taxon>Glomerellales</taxon>
        <taxon>Glomerellaceae</taxon>
        <taxon>Colletotrichum</taxon>
        <taxon>Colletotrichum truncatum species complex</taxon>
    </lineage>
</organism>
<protein>
    <submittedName>
        <fullName evidence="1">Ankyrin repeat containing protein</fullName>
    </submittedName>
</protein>
<reference evidence="1 2" key="1">
    <citation type="journal article" date="2020" name="Phytopathology">
        <title>Genome Sequence Resources of Colletotrichum truncatum, C. plurivorum, C. musicola, and C. sojae: Four Species Pathogenic to Soybean (Glycine max).</title>
        <authorList>
            <person name="Rogerio F."/>
            <person name="Boufleur T.R."/>
            <person name="Ciampi-Guillardi M."/>
            <person name="Sukno S.A."/>
            <person name="Thon M.R."/>
            <person name="Massola Junior N.S."/>
            <person name="Baroncelli R."/>
        </authorList>
    </citation>
    <scope>NUCLEOTIDE SEQUENCE [LARGE SCALE GENOMIC DNA]</scope>
    <source>
        <strain evidence="1 2">CMES1059</strain>
    </source>
</reference>
<name>A0ACC3YC92_COLTU</name>
<keyword evidence="2" id="KW-1185">Reference proteome</keyword>
<sequence length="1097" mass="122717">METRATGDTILVKLADVKNASFEVKLFFANLECQSEARKARLQQLLRRDVTFPTSGLPPDDNSQLELLVELATTVLDAIHKRLIILSNETPLWVPTLFPEFVKVTAALEAVIKRSAVSSDEDERAICEGPVEKPSGDSTEIEGLALEEGFKRVPALLNSDGPDSPHTQNLPLPPTAEIQQLAEANNRQRSHQRKYGASKILPNDPSKNDRPDQAVRTAARPVDVEKLESLTTRTFPVFPELTGPIHAQLGRLVTFSKTHWPERDLDQFLPNKKMQRWVLDEILRQGLGSDYALDVSPVNSTNLRRKGIVVPYHVNSENQLSEVEERKDHFVIAIVDLEKKAFTAWGMSKEMFHKSKSEYEGFLGSLSGQSNNLEDYSGNCCLLRCVEAVRSYFKIGSIIQDHLQLRLFFLKELVESWINTNNQGASQRLESKNLDFAKNPSEASVDSVMADGYVPNNPLNPVQPVDRTPSASDSLTTGKGDMNEANSPCHSMTLSCFPCRPPNAPRRASKRPATNELFQRPIKAHKQDVNPEGLANQLLDEKAYLKFMGHVSTYSRIFGSKNEAENLVNGFKITRCDDSLESRAAEVAQYIKVGSDLDGNAHFYMWLSRVALIISVRKLDEAVAALGYQTLPANYMDDLERLLGCFGSTIAKGTLKNKLGKSRLWIKTLGEFQGLLAFVNIFAPYEKLSQDDAKQVACCLRRKKMMASYLHTQGQQLFDCIVNGREYRPTDAGVPRPQLQLVTQITVPDTALSITYAMEGNIDGLQELFGKGLATPYDVSISRRYSLIRWALYGGMHQYETVRFLINAKAPVDEESYKHVWDFSFRKKCTDEEFTHLSCIRTYSDRDWIEDQKFPLIHKIIFGLDSKSLMAELLENPEAVELKDNEGRTALDWATARAQLDDMRLLIQFGSSLNTMDIKGRTTVQHAVDSHSDMALEMVLKAGANPNPPDSMYRSSPLTSASFGGLENMARLLLEFGAKVGSCNPEGRTALHTVAKSQHLGCAVVLLRHGAKLDDCSSIGHTPLATSIIHNKHNILRLFVEECKKYSCFQGPPLLPIIAKYADEETISILASSEPFLKLLSLSCNEFKREILWARET</sequence>